<evidence type="ECO:0000313" key="2">
    <source>
        <dbReference type="Proteomes" id="UP000176421"/>
    </source>
</evidence>
<protein>
    <recommendedName>
        <fullName evidence="3">Four helix bundle protein</fullName>
    </recommendedName>
</protein>
<dbReference type="EMBL" id="MHOS01000033">
    <property type="protein sequence ID" value="OGZ67696.1"/>
    <property type="molecule type" value="Genomic_DNA"/>
</dbReference>
<dbReference type="InterPro" id="IPR055360">
    <property type="entry name" value="bAvd"/>
</dbReference>
<dbReference type="InterPro" id="IPR036583">
    <property type="entry name" value="23S_rRNA_IVS_sf"/>
</dbReference>
<name>A0A1G2HYQ7_9BACT</name>
<evidence type="ECO:0000313" key="1">
    <source>
        <dbReference type="EMBL" id="OGZ67696.1"/>
    </source>
</evidence>
<dbReference type="AlphaFoldDB" id="A0A1G2HYQ7"/>
<evidence type="ECO:0008006" key="3">
    <source>
        <dbReference type="Google" id="ProtNLM"/>
    </source>
</evidence>
<proteinExistence type="predicted"/>
<dbReference type="Gene3D" id="1.20.1440.60">
    <property type="entry name" value="23S rRNA-intervening sequence"/>
    <property type="match status" value="1"/>
</dbReference>
<dbReference type="Proteomes" id="UP000176421">
    <property type="component" value="Unassembled WGS sequence"/>
</dbReference>
<gene>
    <name evidence="1" type="ORF">A3D35_01515</name>
</gene>
<organism evidence="1 2">
    <name type="scientific">Candidatus Staskawiczbacteria bacterium RIFCSPHIGHO2_02_FULL_34_9</name>
    <dbReference type="NCBI Taxonomy" id="1802206"/>
    <lineage>
        <taxon>Bacteria</taxon>
        <taxon>Candidatus Staskawicziibacteriota</taxon>
    </lineage>
</organism>
<sequence length="101" mass="11740">MERVARFGIGNKIDILFLRILELLRKSAYTPIAKKVILLEEVSDHIDSFRFFFQLLWETKLISHKEYISFGTEIEGLGKIVGGWKKGLLNKTSTIKAEERR</sequence>
<dbReference type="STRING" id="1802206.A3D35_01515"/>
<accession>A0A1G2HYQ7</accession>
<reference evidence="1 2" key="1">
    <citation type="journal article" date="2016" name="Nat. Commun.">
        <title>Thousands of microbial genomes shed light on interconnected biogeochemical processes in an aquifer system.</title>
        <authorList>
            <person name="Anantharaman K."/>
            <person name="Brown C.T."/>
            <person name="Hug L.A."/>
            <person name="Sharon I."/>
            <person name="Castelle C.J."/>
            <person name="Probst A.J."/>
            <person name="Thomas B.C."/>
            <person name="Singh A."/>
            <person name="Wilkins M.J."/>
            <person name="Karaoz U."/>
            <person name="Brodie E.L."/>
            <person name="Williams K.H."/>
            <person name="Hubbard S.S."/>
            <person name="Banfield J.F."/>
        </authorList>
    </citation>
    <scope>NUCLEOTIDE SEQUENCE [LARGE SCALE GENOMIC DNA]</scope>
</reference>
<comment type="caution">
    <text evidence="1">The sequence shown here is derived from an EMBL/GenBank/DDBJ whole genome shotgun (WGS) entry which is preliminary data.</text>
</comment>
<dbReference type="CDD" id="cd16376">
    <property type="entry name" value="Avd_like"/>
    <property type="match status" value="1"/>
</dbReference>